<dbReference type="PROSITE" id="PS00599">
    <property type="entry name" value="AA_TRANSFER_CLASS_2"/>
    <property type="match status" value="1"/>
</dbReference>
<reference evidence="9" key="1">
    <citation type="journal article" date="2019" name="Int. J. Syst. Evol. Microbiol.">
        <title>The Global Catalogue of Microorganisms (GCM) 10K type strain sequencing project: providing services to taxonomists for standard genome sequencing and annotation.</title>
        <authorList>
            <consortium name="The Broad Institute Genomics Platform"/>
            <consortium name="The Broad Institute Genome Sequencing Center for Infectious Disease"/>
            <person name="Wu L."/>
            <person name="Ma J."/>
        </authorList>
    </citation>
    <scope>NUCLEOTIDE SEQUENCE [LARGE SCALE GENOMIC DNA]</scope>
    <source>
        <strain evidence="9">CCUG 58127</strain>
    </source>
</reference>
<dbReference type="Gene3D" id="3.90.1150.10">
    <property type="entry name" value="Aspartate Aminotransferase, domain 1"/>
    <property type="match status" value="1"/>
</dbReference>
<dbReference type="HAMAP" id="MF_01023">
    <property type="entry name" value="HisC_aminotrans_2"/>
    <property type="match status" value="1"/>
</dbReference>
<evidence type="ECO:0000256" key="4">
    <source>
        <dbReference type="ARBA" id="ARBA00022679"/>
    </source>
</evidence>
<dbReference type="InterPro" id="IPR005861">
    <property type="entry name" value="HisP_aminotrans"/>
</dbReference>
<dbReference type="InterPro" id="IPR015424">
    <property type="entry name" value="PyrdxlP-dep_Trfase"/>
</dbReference>
<keyword evidence="5 6" id="KW-0663">Pyridoxal phosphate</keyword>
<dbReference type="RefSeq" id="WP_382399710.1">
    <property type="nucleotide sequence ID" value="NZ_JBHSWH010000001.1"/>
</dbReference>
<evidence type="ECO:0000256" key="5">
    <source>
        <dbReference type="ARBA" id="ARBA00022898"/>
    </source>
</evidence>
<dbReference type="InterPro" id="IPR015422">
    <property type="entry name" value="PyrdxlP-dep_Trfase_small"/>
</dbReference>
<keyword evidence="4 6" id="KW-0808">Transferase</keyword>
<organism evidence="8 9">
    <name type="scientific">Flexivirga alba</name>
    <dbReference type="NCBI Taxonomy" id="702742"/>
    <lineage>
        <taxon>Bacteria</taxon>
        <taxon>Bacillati</taxon>
        <taxon>Actinomycetota</taxon>
        <taxon>Actinomycetes</taxon>
        <taxon>Micrococcales</taxon>
        <taxon>Dermacoccaceae</taxon>
        <taxon>Flexivirga</taxon>
    </lineage>
</organism>
<dbReference type="NCBIfam" id="TIGR01141">
    <property type="entry name" value="hisC"/>
    <property type="match status" value="1"/>
</dbReference>
<accession>A0ABW2ADT1</accession>
<dbReference type="EMBL" id="JBHSWH010000001">
    <property type="protein sequence ID" value="MFC6704982.1"/>
    <property type="molecule type" value="Genomic_DNA"/>
</dbReference>
<dbReference type="InterPro" id="IPR015421">
    <property type="entry name" value="PyrdxlP-dep_Trfase_major"/>
</dbReference>
<comment type="subunit">
    <text evidence="2 6">Homodimer.</text>
</comment>
<dbReference type="Pfam" id="PF00155">
    <property type="entry name" value="Aminotran_1_2"/>
    <property type="match status" value="1"/>
</dbReference>
<dbReference type="GO" id="GO:0004400">
    <property type="term" value="F:histidinol-phosphate transaminase activity"/>
    <property type="evidence" value="ECO:0007669"/>
    <property type="project" value="UniProtKB-EC"/>
</dbReference>
<feature type="domain" description="Aminotransferase class I/classII large" evidence="7">
    <location>
        <begin position="38"/>
        <end position="339"/>
    </location>
</feature>
<dbReference type="SUPFAM" id="SSF53383">
    <property type="entry name" value="PLP-dependent transferases"/>
    <property type="match status" value="1"/>
</dbReference>
<evidence type="ECO:0000256" key="3">
    <source>
        <dbReference type="ARBA" id="ARBA00022576"/>
    </source>
</evidence>
<proteinExistence type="inferred from homology"/>
<dbReference type="PANTHER" id="PTHR43643:SF3">
    <property type="entry name" value="HISTIDINOL-PHOSPHATE AMINOTRANSFERASE"/>
    <property type="match status" value="1"/>
</dbReference>
<dbReference type="PANTHER" id="PTHR43643">
    <property type="entry name" value="HISTIDINOL-PHOSPHATE AMINOTRANSFERASE 2"/>
    <property type="match status" value="1"/>
</dbReference>
<comment type="function">
    <text evidence="6">Aminotransferase that catalyzes the conversion of aromatic amino acids and 2-oxoglutarate into corresponding aromatic oxo acids and L-glutamate.</text>
</comment>
<protein>
    <recommendedName>
        <fullName evidence="6">Aromatic amino acid aminotransferase</fullName>
        <shortName evidence="6">ArAT</shortName>
        <ecNumber evidence="6">2.6.1.57</ecNumber>
    </recommendedName>
</protein>
<feature type="modified residue" description="N6-(pyridoxal phosphate)lysine" evidence="6">
    <location>
        <position position="228"/>
    </location>
</feature>
<comment type="similarity">
    <text evidence="6">Belongs to the class-II pyridoxal-phosphate-dependent aminotransferase family.</text>
</comment>
<evidence type="ECO:0000259" key="7">
    <source>
        <dbReference type="Pfam" id="PF00155"/>
    </source>
</evidence>
<dbReference type="InterPro" id="IPR024892">
    <property type="entry name" value="ArAT"/>
</dbReference>
<dbReference type="CDD" id="cd00609">
    <property type="entry name" value="AAT_like"/>
    <property type="match status" value="1"/>
</dbReference>
<keyword evidence="9" id="KW-1185">Reference proteome</keyword>
<evidence type="ECO:0000313" key="8">
    <source>
        <dbReference type="EMBL" id="MFC6704982.1"/>
    </source>
</evidence>
<gene>
    <name evidence="8" type="primary">hisC</name>
    <name evidence="6" type="synonym">pat</name>
    <name evidence="8" type="ORF">ACFQDH_06795</name>
</gene>
<evidence type="ECO:0000256" key="2">
    <source>
        <dbReference type="ARBA" id="ARBA00011738"/>
    </source>
</evidence>
<evidence type="ECO:0000256" key="6">
    <source>
        <dbReference type="HAMAP-Rule" id="MF_01513"/>
    </source>
</evidence>
<dbReference type="NCBIfam" id="NF002878">
    <property type="entry name" value="PRK03321.1"/>
    <property type="match status" value="1"/>
</dbReference>
<dbReference type="InterPro" id="IPR004839">
    <property type="entry name" value="Aminotransferase_I/II_large"/>
</dbReference>
<dbReference type="InterPro" id="IPR050106">
    <property type="entry name" value="HistidinolP_aminotransfase"/>
</dbReference>
<keyword evidence="3 6" id="KW-0032">Aminotransferase</keyword>
<name>A0ABW2ADT1_9MICO</name>
<dbReference type="Gene3D" id="3.40.640.10">
    <property type="entry name" value="Type I PLP-dependent aspartate aminotransferase-like (Major domain)"/>
    <property type="match status" value="1"/>
</dbReference>
<evidence type="ECO:0000313" key="9">
    <source>
        <dbReference type="Proteomes" id="UP001596298"/>
    </source>
</evidence>
<evidence type="ECO:0000256" key="1">
    <source>
        <dbReference type="ARBA" id="ARBA00001933"/>
    </source>
</evidence>
<comment type="caution">
    <text evidence="8">The sequence shown here is derived from an EMBL/GenBank/DDBJ whole genome shotgun (WGS) entry which is preliminary data.</text>
</comment>
<comment type="cofactor">
    <cofactor evidence="1 6">
        <name>pyridoxal 5'-phosphate</name>
        <dbReference type="ChEBI" id="CHEBI:597326"/>
    </cofactor>
</comment>
<dbReference type="EC" id="2.6.1.57" evidence="6"/>
<dbReference type="InterPro" id="IPR001917">
    <property type="entry name" value="Aminotrans_II_pyridoxalP_BS"/>
</dbReference>
<sequence length="366" mass="39225">MTEATPERTVRLRATLDSIPRYVAGKPAAEEPGRTTYKISSNENPYPPLPSVLQVVQDAMLTMNRYPDMGTVALRDAIAKHFGVHADEVATGTGSVGLLGTLLQITCEAGDEVVYAWRSFEAYPIVVGLSGATGVQVPLDGESRHDLSAMADAITDCTRLVIVCSPNNPTGPAVRAAELEEFLDRVPSDVLVVLDEAYLEFNRDTDAANALAVWRSRPNVAVLRTFSKAYGLAGLRVGYCIAHEQVASALRTAAVPFGVSHVAQQAAIASLAAYDELDERVQALVAERDRMLIGLRDLGYPVPDTQANFVWLPLGDKTLDFAAAAEAAGVVVRPFAGDGVRCSIGEVEATDRLLEVAKSWSSRASR</sequence>
<dbReference type="HAMAP" id="MF_01513">
    <property type="entry name" value="Phe_aminotrans_2"/>
    <property type="match status" value="1"/>
</dbReference>
<dbReference type="Proteomes" id="UP001596298">
    <property type="component" value="Unassembled WGS sequence"/>
</dbReference>
<comment type="catalytic activity">
    <reaction evidence="6">
        <text>an aromatic L-alpha-amino acid + 2-oxoglutarate = an aromatic oxo-acid + L-glutamate</text>
        <dbReference type="Rhea" id="RHEA:17533"/>
        <dbReference type="ChEBI" id="CHEBI:16810"/>
        <dbReference type="ChEBI" id="CHEBI:29985"/>
        <dbReference type="ChEBI" id="CHEBI:73309"/>
        <dbReference type="ChEBI" id="CHEBI:84824"/>
        <dbReference type="EC" id="2.6.1.57"/>
    </reaction>
</comment>